<feature type="domain" description="LITAF" evidence="8">
    <location>
        <begin position="58"/>
        <end position="142"/>
    </location>
</feature>
<evidence type="ECO:0000256" key="6">
    <source>
        <dbReference type="ARBA" id="ARBA00022833"/>
    </source>
</evidence>
<gene>
    <name evidence="9" type="ORF">P4O66_007369</name>
</gene>
<dbReference type="InterPro" id="IPR037519">
    <property type="entry name" value="LITAF_fam"/>
</dbReference>
<dbReference type="AlphaFoldDB" id="A0AAD8ZHI7"/>
<dbReference type="GO" id="GO:0008270">
    <property type="term" value="F:zinc ion binding"/>
    <property type="evidence" value="ECO:0007669"/>
    <property type="project" value="TreeGrafter"/>
</dbReference>
<evidence type="ECO:0000256" key="4">
    <source>
        <dbReference type="ARBA" id="ARBA00005975"/>
    </source>
</evidence>
<name>A0AAD8ZHI7_9TELE</name>
<dbReference type="GO" id="GO:0098560">
    <property type="term" value="C:cytoplasmic side of late endosome membrane"/>
    <property type="evidence" value="ECO:0007669"/>
    <property type="project" value="TreeGrafter"/>
</dbReference>
<keyword evidence="5" id="KW-0479">Metal-binding</keyword>
<accession>A0AAD8ZHI7</accession>
<evidence type="ECO:0000256" key="1">
    <source>
        <dbReference type="ARBA" id="ARBA00004125"/>
    </source>
</evidence>
<reference evidence="9" key="1">
    <citation type="submission" date="2023-03" db="EMBL/GenBank/DDBJ databases">
        <title>Electrophorus voltai genome.</title>
        <authorList>
            <person name="Bian C."/>
        </authorList>
    </citation>
    <scope>NUCLEOTIDE SEQUENCE</scope>
    <source>
        <strain evidence="9">CB-2022</strain>
        <tissue evidence="9">Muscle</tissue>
    </source>
</reference>
<proteinExistence type="inferred from homology"/>
<dbReference type="Pfam" id="PF10601">
    <property type="entry name" value="zf-LITAF-like"/>
    <property type="match status" value="1"/>
</dbReference>
<comment type="caution">
    <text evidence="9">The sequence shown here is derived from an EMBL/GenBank/DDBJ whole genome shotgun (WGS) entry which is preliminary data.</text>
</comment>
<evidence type="ECO:0000313" key="9">
    <source>
        <dbReference type="EMBL" id="KAK1799117.1"/>
    </source>
</evidence>
<dbReference type="EMBL" id="JAROKS010000012">
    <property type="protein sequence ID" value="KAK1799117.1"/>
    <property type="molecule type" value="Genomic_DNA"/>
</dbReference>
<dbReference type="GO" id="GO:0098574">
    <property type="term" value="C:cytoplasmic side of lysosomal membrane"/>
    <property type="evidence" value="ECO:0007669"/>
    <property type="project" value="TreeGrafter"/>
</dbReference>
<dbReference type="InterPro" id="IPR006629">
    <property type="entry name" value="LITAF"/>
</dbReference>
<comment type="similarity">
    <text evidence="4">Belongs to the CDIP1/LITAF family.</text>
</comment>
<evidence type="ECO:0000256" key="7">
    <source>
        <dbReference type="ARBA" id="ARBA00023136"/>
    </source>
</evidence>
<dbReference type="GO" id="GO:0005634">
    <property type="term" value="C:nucleus"/>
    <property type="evidence" value="ECO:0007669"/>
    <property type="project" value="TreeGrafter"/>
</dbReference>
<evidence type="ECO:0000256" key="2">
    <source>
        <dbReference type="ARBA" id="ARBA00004414"/>
    </source>
</evidence>
<comment type="subcellular location">
    <subcellularLocation>
        <location evidence="1">Endosome membrane</location>
        <topology evidence="1">Peripheral membrane protein</topology>
        <orientation evidence="1">Cytoplasmic side</orientation>
    </subcellularLocation>
    <subcellularLocation>
        <location evidence="2">Late endosome membrane</location>
    </subcellularLocation>
    <subcellularLocation>
        <location evidence="3">Lysosome membrane</location>
        <topology evidence="3">Peripheral membrane protein</topology>
        <orientation evidence="3">Cytoplasmic side</orientation>
    </subcellularLocation>
</comment>
<sequence>MSSGAKDPPPYIVPVDEKGDSVKVYKVHTPFNLANSNDDQFQLRTHNSSVQVSSADNAKNKYVSYDTQLGRSPAMATCTDCREQVLTQVTYKVGAYAWLMCLLFICCGFILGCCLIPFFVKFFKDAYHTCPKCGRIIHVDKKRCC</sequence>
<evidence type="ECO:0000256" key="5">
    <source>
        <dbReference type="ARBA" id="ARBA00022723"/>
    </source>
</evidence>
<organism evidence="9 10">
    <name type="scientific">Electrophorus voltai</name>
    <dbReference type="NCBI Taxonomy" id="2609070"/>
    <lineage>
        <taxon>Eukaryota</taxon>
        <taxon>Metazoa</taxon>
        <taxon>Chordata</taxon>
        <taxon>Craniata</taxon>
        <taxon>Vertebrata</taxon>
        <taxon>Euteleostomi</taxon>
        <taxon>Actinopterygii</taxon>
        <taxon>Neopterygii</taxon>
        <taxon>Teleostei</taxon>
        <taxon>Ostariophysi</taxon>
        <taxon>Gymnotiformes</taxon>
        <taxon>Gymnotoidei</taxon>
        <taxon>Gymnotidae</taxon>
        <taxon>Electrophorus</taxon>
    </lineage>
</organism>
<keyword evidence="6" id="KW-0862">Zinc</keyword>
<evidence type="ECO:0000313" key="10">
    <source>
        <dbReference type="Proteomes" id="UP001239994"/>
    </source>
</evidence>
<keyword evidence="7" id="KW-0472">Membrane</keyword>
<dbReference type="PROSITE" id="PS51837">
    <property type="entry name" value="LITAF"/>
    <property type="match status" value="1"/>
</dbReference>
<keyword evidence="10" id="KW-1185">Reference proteome</keyword>
<evidence type="ECO:0000259" key="8">
    <source>
        <dbReference type="PROSITE" id="PS51837"/>
    </source>
</evidence>
<dbReference type="PANTHER" id="PTHR23292">
    <property type="entry name" value="LIPOPOLYSACCHARIDE-INDUCED TUMOR NECROSIS FACTOR-ALPHA FACTOR"/>
    <property type="match status" value="1"/>
</dbReference>
<evidence type="ECO:0000256" key="3">
    <source>
        <dbReference type="ARBA" id="ARBA00004630"/>
    </source>
</evidence>
<dbReference type="Proteomes" id="UP001239994">
    <property type="component" value="Unassembled WGS sequence"/>
</dbReference>
<dbReference type="SMART" id="SM00714">
    <property type="entry name" value="LITAF"/>
    <property type="match status" value="1"/>
</dbReference>
<protein>
    <recommendedName>
        <fullName evidence="8">LITAF domain-containing protein</fullName>
    </recommendedName>
</protein>
<dbReference type="PANTHER" id="PTHR23292:SF28">
    <property type="entry name" value="LIPOPOLYSACCHARIDE-INDUCED TUMOR NECROSIS FACTOR-ALPHA FACTOR-LIKE"/>
    <property type="match status" value="1"/>
</dbReference>